<gene>
    <name evidence="2" type="ORF">DEALK_07590</name>
</gene>
<name>A0A0W0GH74_9CHLR</name>
<evidence type="ECO:0000313" key="3">
    <source>
        <dbReference type="Proteomes" id="UP000053947"/>
    </source>
</evidence>
<dbReference type="Proteomes" id="UP000053947">
    <property type="component" value="Unassembled WGS sequence"/>
</dbReference>
<evidence type="ECO:0000256" key="1">
    <source>
        <dbReference type="SAM" id="MobiDB-lite"/>
    </source>
</evidence>
<dbReference type="RefSeq" id="WP_186007575.1">
    <property type="nucleotide sequence ID" value="NZ_KQ758903.1"/>
</dbReference>
<comment type="caution">
    <text evidence="2">The sequence shown here is derived from an EMBL/GenBank/DDBJ whole genome shotgun (WGS) entry which is preliminary data.</text>
</comment>
<proteinExistence type="predicted"/>
<feature type="compositionally biased region" description="Basic and acidic residues" evidence="1">
    <location>
        <begin position="1"/>
        <end position="34"/>
    </location>
</feature>
<dbReference type="AlphaFoldDB" id="A0A0W0GH74"/>
<keyword evidence="3" id="KW-1185">Reference proteome</keyword>
<reference evidence="2 3" key="1">
    <citation type="submission" date="2015-06" db="EMBL/GenBank/DDBJ databases">
        <title>Genome sequence of the organohalide-respiring Dehalogenimonas alkenigignens type strain (IP3-3T).</title>
        <authorList>
            <person name="Key T.A."/>
            <person name="Richmond D.P."/>
            <person name="Bowman K.S."/>
            <person name="Cho Y.-J."/>
            <person name="Chun J."/>
            <person name="da Costa M.S."/>
            <person name="Rainey F.A."/>
            <person name="Moe W.M."/>
        </authorList>
    </citation>
    <scope>NUCLEOTIDE SEQUENCE [LARGE SCALE GENOMIC DNA]</scope>
    <source>
        <strain evidence="2 3">IP3-3</strain>
    </source>
</reference>
<organism evidence="2 3">
    <name type="scientific">Dehalogenimonas alkenigignens</name>
    <dbReference type="NCBI Taxonomy" id="1217799"/>
    <lineage>
        <taxon>Bacteria</taxon>
        <taxon>Bacillati</taxon>
        <taxon>Chloroflexota</taxon>
        <taxon>Dehalococcoidia</taxon>
        <taxon>Dehalococcoidales</taxon>
        <taxon>Dehalococcoidaceae</taxon>
        <taxon>Dehalogenimonas</taxon>
    </lineage>
</organism>
<feature type="region of interest" description="Disordered" evidence="1">
    <location>
        <begin position="1"/>
        <end position="52"/>
    </location>
</feature>
<feature type="compositionally biased region" description="Basic and acidic residues" evidence="1">
    <location>
        <begin position="43"/>
        <end position="52"/>
    </location>
</feature>
<accession>A0A0W0GH74</accession>
<evidence type="ECO:0000313" key="2">
    <source>
        <dbReference type="EMBL" id="KTB47914.1"/>
    </source>
</evidence>
<dbReference type="EMBL" id="LFDV01000002">
    <property type="protein sequence ID" value="KTB47914.1"/>
    <property type="molecule type" value="Genomic_DNA"/>
</dbReference>
<protein>
    <submittedName>
        <fullName evidence="2">Uncharacterized protein</fullName>
    </submittedName>
</protein>
<sequence>MADDINDKKAEQSKRKTAESVARSVREKTQREVPKACPSCQKPRWDKTARNT</sequence>